<dbReference type="SUPFAM" id="SSF48726">
    <property type="entry name" value="Immunoglobulin"/>
    <property type="match status" value="1"/>
</dbReference>
<evidence type="ECO:0000313" key="12">
    <source>
        <dbReference type="Ensembl" id="ENSBIXP00005019782.1"/>
    </source>
</evidence>
<accession>A0A4W2GLK1</accession>
<dbReference type="PANTHER" id="PTHR19367:SF45">
    <property type="entry name" value="IG-LIKE DOMAIN-CONTAINING PROTEIN"/>
    <property type="match status" value="1"/>
</dbReference>
<dbReference type="Proteomes" id="UP000429181">
    <property type="component" value="Chromosome 10"/>
</dbReference>
<reference evidence="12 13" key="1">
    <citation type="submission" date="2018-11" db="EMBL/GenBank/DDBJ databases">
        <title>Haplotype-resolved cattle genomes.</title>
        <authorList>
            <person name="Low W.Y."/>
            <person name="Tearle R."/>
            <person name="Bickhart D.M."/>
            <person name="Rosen B.D."/>
            <person name="Koren S."/>
            <person name="Rhie A."/>
            <person name="Hiendleder S."/>
            <person name="Phillippy A.M."/>
            <person name="Smith T.P.L."/>
            <person name="Williams J.L."/>
        </authorList>
    </citation>
    <scope>NUCLEOTIDE SEQUENCE [LARGE SCALE GENOMIC DNA]</scope>
</reference>
<evidence type="ECO:0000256" key="5">
    <source>
        <dbReference type="ARBA" id="ARBA00023130"/>
    </source>
</evidence>
<dbReference type="InterPro" id="IPR013783">
    <property type="entry name" value="Ig-like_fold"/>
</dbReference>
<comment type="subcellular location">
    <subcellularLocation>
        <location evidence="1">Cell membrane</location>
    </subcellularLocation>
</comment>
<evidence type="ECO:0000256" key="7">
    <source>
        <dbReference type="ARBA" id="ARBA00023157"/>
    </source>
</evidence>
<dbReference type="GO" id="GO:0002250">
    <property type="term" value="P:adaptive immune response"/>
    <property type="evidence" value="ECO:0007669"/>
    <property type="project" value="UniProtKB-KW"/>
</dbReference>
<evidence type="ECO:0000313" key="13">
    <source>
        <dbReference type="Proteomes" id="UP000429181"/>
    </source>
</evidence>
<dbReference type="Gene3D" id="2.60.40.10">
    <property type="entry name" value="Immunoglobulins"/>
    <property type="match status" value="1"/>
</dbReference>
<dbReference type="AlphaFoldDB" id="A0A4W2GLK1"/>
<evidence type="ECO:0000256" key="8">
    <source>
        <dbReference type="ARBA" id="ARBA00023170"/>
    </source>
</evidence>
<sequence>LATQLATSTHPCFLLWGSSSTYPAILPSSCQAHLTLQSLDIEEEDIFHLVKELKRASLQPSEGGRGFTVFRIQYCLESNSRPTTDVSAGETVTLNCTNDTGDTTYSLFWYKQHSSGVMTFLIHQDSCNKPNAAEGRYLLNFQKASRFITLIISASQLEDSAVYFCALNEPTVRGV</sequence>
<evidence type="ECO:0000256" key="10">
    <source>
        <dbReference type="ARBA" id="ARBA00043266"/>
    </source>
</evidence>
<dbReference type="PANTHER" id="PTHR19367">
    <property type="entry name" value="T-CELL RECEPTOR ALPHA CHAIN V REGION"/>
    <property type="match status" value="1"/>
</dbReference>
<feature type="domain" description="Ig-like" evidence="11">
    <location>
        <begin position="60"/>
        <end position="175"/>
    </location>
</feature>
<keyword evidence="10" id="KW-1279">T cell receptor</keyword>
<dbReference type="InterPro" id="IPR013106">
    <property type="entry name" value="Ig_V-set"/>
</dbReference>
<evidence type="ECO:0000256" key="3">
    <source>
        <dbReference type="ARBA" id="ARBA00022729"/>
    </source>
</evidence>
<dbReference type="InterPro" id="IPR051287">
    <property type="entry name" value="TCR_variable_region"/>
</dbReference>
<dbReference type="PROSITE" id="PS50835">
    <property type="entry name" value="IG_LIKE"/>
    <property type="match status" value="1"/>
</dbReference>
<keyword evidence="8" id="KW-0675">Receptor</keyword>
<evidence type="ECO:0000256" key="9">
    <source>
        <dbReference type="ARBA" id="ARBA00023319"/>
    </source>
</evidence>
<keyword evidence="4" id="KW-0391">Immunity</keyword>
<protein>
    <recommendedName>
        <fullName evidence="11">Ig-like domain-containing protein</fullName>
    </recommendedName>
</protein>
<organism evidence="12 13">
    <name type="scientific">Bos indicus x Bos taurus</name>
    <name type="common">Hybrid cattle</name>
    <dbReference type="NCBI Taxonomy" id="30522"/>
    <lineage>
        <taxon>Eukaryota</taxon>
        <taxon>Metazoa</taxon>
        <taxon>Chordata</taxon>
        <taxon>Craniata</taxon>
        <taxon>Vertebrata</taxon>
        <taxon>Euteleostomi</taxon>
        <taxon>Mammalia</taxon>
        <taxon>Eutheria</taxon>
        <taxon>Laurasiatheria</taxon>
        <taxon>Artiodactyla</taxon>
        <taxon>Ruminantia</taxon>
        <taxon>Pecora</taxon>
        <taxon>Bovidae</taxon>
        <taxon>Bovinae</taxon>
        <taxon>Bos</taxon>
    </lineage>
</organism>
<dbReference type="Ensembl" id="ENSBIXT00005032830.1">
    <property type="protein sequence ID" value="ENSBIXP00005019782.1"/>
    <property type="gene ID" value="ENSBIXG00005022946.1"/>
</dbReference>
<evidence type="ECO:0000256" key="6">
    <source>
        <dbReference type="ARBA" id="ARBA00023136"/>
    </source>
</evidence>
<keyword evidence="2" id="KW-1003">Cell membrane</keyword>
<dbReference type="InterPro" id="IPR007110">
    <property type="entry name" value="Ig-like_dom"/>
</dbReference>
<dbReference type="InterPro" id="IPR036179">
    <property type="entry name" value="Ig-like_dom_sf"/>
</dbReference>
<evidence type="ECO:0000259" key="11">
    <source>
        <dbReference type="PROSITE" id="PS50835"/>
    </source>
</evidence>
<evidence type="ECO:0000256" key="4">
    <source>
        <dbReference type="ARBA" id="ARBA00022859"/>
    </source>
</evidence>
<evidence type="ECO:0000256" key="1">
    <source>
        <dbReference type="ARBA" id="ARBA00004236"/>
    </source>
</evidence>
<keyword evidence="6" id="KW-0472">Membrane</keyword>
<dbReference type="Pfam" id="PF07686">
    <property type="entry name" value="V-set"/>
    <property type="match status" value="1"/>
</dbReference>
<keyword evidence="5" id="KW-1064">Adaptive immunity</keyword>
<keyword evidence="3" id="KW-0732">Signal</keyword>
<keyword evidence="7" id="KW-1015">Disulfide bond</keyword>
<evidence type="ECO:0000256" key="2">
    <source>
        <dbReference type="ARBA" id="ARBA00022475"/>
    </source>
</evidence>
<keyword evidence="9" id="KW-0393">Immunoglobulin domain</keyword>
<dbReference type="FunFam" id="2.60.40.10:FF:000878">
    <property type="entry name" value="T cell receptor alpha variable 38-1"/>
    <property type="match status" value="1"/>
</dbReference>
<dbReference type="SMART" id="SM00406">
    <property type="entry name" value="IGv"/>
    <property type="match status" value="1"/>
</dbReference>
<reference evidence="12" key="2">
    <citation type="submission" date="2025-08" db="UniProtKB">
        <authorList>
            <consortium name="Ensembl"/>
        </authorList>
    </citation>
    <scope>IDENTIFICATION</scope>
</reference>
<proteinExistence type="predicted"/>
<dbReference type="GO" id="GO:0042101">
    <property type="term" value="C:T cell receptor complex"/>
    <property type="evidence" value="ECO:0007669"/>
    <property type="project" value="UniProtKB-KW"/>
</dbReference>
<dbReference type="GeneTree" id="ENSGT00940000163507"/>
<name>A0A4W2GLK1_BOBOX</name>